<evidence type="ECO:0000313" key="10">
    <source>
        <dbReference type="EMBL" id="QDP94683.1"/>
    </source>
</evidence>
<evidence type="ECO:0000256" key="4">
    <source>
        <dbReference type="ARBA" id="ARBA00022840"/>
    </source>
</evidence>
<dbReference type="GO" id="GO:0034775">
    <property type="term" value="P:glutathione transmembrane transport"/>
    <property type="evidence" value="ECO:0007669"/>
    <property type="project" value="InterPro"/>
</dbReference>
<dbReference type="InterPro" id="IPR039421">
    <property type="entry name" value="Type_1_exporter"/>
</dbReference>
<dbReference type="InterPro" id="IPR027417">
    <property type="entry name" value="P-loop_NTPase"/>
</dbReference>
<dbReference type="InterPro" id="IPR036640">
    <property type="entry name" value="ABC1_TM_sf"/>
</dbReference>
<dbReference type="Gene3D" id="3.40.50.300">
    <property type="entry name" value="P-loop containing nucleotide triphosphate hydrolases"/>
    <property type="match status" value="1"/>
</dbReference>
<keyword evidence="3" id="KW-0547">Nucleotide-binding</keyword>
<dbReference type="Pfam" id="PF00005">
    <property type="entry name" value="ABC_tran"/>
    <property type="match status" value="1"/>
</dbReference>
<gene>
    <name evidence="10" type="primary">cydC</name>
    <name evidence="10" type="ORF">FOE78_01020</name>
</gene>
<dbReference type="PROSITE" id="PS50893">
    <property type="entry name" value="ABC_TRANSPORTER_2"/>
    <property type="match status" value="1"/>
</dbReference>
<dbReference type="EMBL" id="CP041692">
    <property type="protein sequence ID" value="QDP94683.1"/>
    <property type="molecule type" value="Genomic_DNA"/>
</dbReference>
<dbReference type="AlphaFoldDB" id="A0A516PU63"/>
<evidence type="ECO:0000256" key="7">
    <source>
        <dbReference type="SAM" id="Phobius"/>
    </source>
</evidence>
<evidence type="ECO:0000256" key="2">
    <source>
        <dbReference type="ARBA" id="ARBA00022692"/>
    </source>
</evidence>
<dbReference type="InterPro" id="IPR003439">
    <property type="entry name" value="ABC_transporter-like_ATP-bd"/>
</dbReference>
<feature type="domain" description="ABC transporter" evidence="8">
    <location>
        <begin position="351"/>
        <end position="543"/>
    </location>
</feature>
<feature type="transmembrane region" description="Helical" evidence="7">
    <location>
        <begin position="251"/>
        <end position="277"/>
    </location>
</feature>
<dbReference type="KEGG" id="mik:FOE78_01020"/>
<feature type="domain" description="ABC transmembrane type-1" evidence="9">
    <location>
        <begin position="41"/>
        <end position="317"/>
    </location>
</feature>
<feature type="transmembrane region" description="Helical" evidence="7">
    <location>
        <begin position="41"/>
        <end position="60"/>
    </location>
</feature>
<dbReference type="Proteomes" id="UP000319263">
    <property type="component" value="Chromosome"/>
</dbReference>
<comment type="subcellular location">
    <subcellularLocation>
        <location evidence="1">Cell membrane</location>
        <topology evidence="1">Multi-pass membrane protein</topology>
    </subcellularLocation>
</comment>
<organism evidence="10 11">
    <name type="scientific">Microlunatus elymi</name>
    <dbReference type="NCBI Taxonomy" id="2596828"/>
    <lineage>
        <taxon>Bacteria</taxon>
        <taxon>Bacillati</taxon>
        <taxon>Actinomycetota</taxon>
        <taxon>Actinomycetes</taxon>
        <taxon>Propionibacteriales</taxon>
        <taxon>Propionibacteriaceae</taxon>
        <taxon>Microlunatus</taxon>
    </lineage>
</organism>
<reference evidence="10 11" key="1">
    <citation type="submission" date="2019-07" db="EMBL/GenBank/DDBJ databases">
        <title>Microlunatus dokdonensis sp. nov. isolated from the rhizospheric soil of the wild plant Elymus tsukushiensis.</title>
        <authorList>
            <person name="Ghim S.-Y."/>
            <person name="Hwang Y.-J."/>
            <person name="Son J.-S."/>
            <person name="Shin J.-H."/>
        </authorList>
    </citation>
    <scope>NUCLEOTIDE SEQUENCE [LARGE SCALE GENOMIC DNA]</scope>
    <source>
        <strain evidence="10 11">KUDC0627</strain>
    </source>
</reference>
<dbReference type="PROSITE" id="PS50929">
    <property type="entry name" value="ABC_TM1F"/>
    <property type="match status" value="1"/>
</dbReference>
<dbReference type="GO" id="GO:0016887">
    <property type="term" value="F:ATP hydrolysis activity"/>
    <property type="evidence" value="ECO:0007669"/>
    <property type="project" value="InterPro"/>
</dbReference>
<dbReference type="CDD" id="cd03228">
    <property type="entry name" value="ABCC_MRP_Like"/>
    <property type="match status" value="1"/>
</dbReference>
<dbReference type="InterPro" id="IPR003593">
    <property type="entry name" value="AAA+_ATPase"/>
</dbReference>
<keyword evidence="11" id="KW-1185">Reference proteome</keyword>
<dbReference type="InterPro" id="IPR011527">
    <property type="entry name" value="ABC1_TM_dom"/>
</dbReference>
<feature type="transmembrane region" description="Helical" evidence="7">
    <location>
        <begin position="72"/>
        <end position="91"/>
    </location>
</feature>
<dbReference type="GO" id="GO:0034040">
    <property type="term" value="F:ATPase-coupled lipid transmembrane transporter activity"/>
    <property type="evidence" value="ECO:0007669"/>
    <property type="project" value="TreeGrafter"/>
</dbReference>
<dbReference type="GO" id="GO:0140359">
    <property type="term" value="F:ABC-type transporter activity"/>
    <property type="evidence" value="ECO:0007669"/>
    <property type="project" value="InterPro"/>
</dbReference>
<feature type="transmembrane region" description="Helical" evidence="7">
    <location>
        <begin position="289"/>
        <end position="310"/>
    </location>
</feature>
<dbReference type="PANTHER" id="PTHR24221">
    <property type="entry name" value="ATP-BINDING CASSETTE SUB-FAMILY B"/>
    <property type="match status" value="1"/>
</dbReference>
<feature type="transmembrane region" description="Helical" evidence="7">
    <location>
        <begin position="175"/>
        <end position="193"/>
    </location>
</feature>
<accession>A0A516PU63</accession>
<dbReference type="GO" id="GO:0005524">
    <property type="term" value="F:ATP binding"/>
    <property type="evidence" value="ECO:0007669"/>
    <property type="project" value="UniProtKB-KW"/>
</dbReference>
<dbReference type="RefSeq" id="WP_143984672.1">
    <property type="nucleotide sequence ID" value="NZ_CP041692.1"/>
</dbReference>
<dbReference type="SUPFAM" id="SSF90123">
    <property type="entry name" value="ABC transporter transmembrane region"/>
    <property type="match status" value="1"/>
</dbReference>
<keyword evidence="5 7" id="KW-1133">Transmembrane helix</keyword>
<evidence type="ECO:0000259" key="8">
    <source>
        <dbReference type="PROSITE" id="PS50893"/>
    </source>
</evidence>
<keyword evidence="2 7" id="KW-0812">Transmembrane</keyword>
<dbReference type="GO" id="GO:0005886">
    <property type="term" value="C:plasma membrane"/>
    <property type="evidence" value="ECO:0007669"/>
    <property type="project" value="UniProtKB-SubCell"/>
</dbReference>
<evidence type="ECO:0000256" key="3">
    <source>
        <dbReference type="ARBA" id="ARBA00022741"/>
    </source>
</evidence>
<keyword evidence="6 7" id="KW-0472">Membrane</keyword>
<sequence length="543" mass="57394">MIGEPAAAVHATSHRGVAEPRPEQRIRLLGKDSGWPMIRPILLGALAQLSAVGLMALSGWLLSRAAQHPPVLYLMSAIVAVRALGIGRGVFRYRERIAGHDVALRWQAKLRLRVFERLADGRPLRRGGDLLARVLADVDAVQDLVVRVMVPVASTAIVIIAASAAITFISWPAGVLLLVGSVLSGVLVPLLIARGSAAATASMAPLRAELADQVDEVARARQGLVANGADAAALGRLSTVSRRLAAAERRAAYWSGLAGGLQWSITGLVIVGSLLIGGSAVVDHGLDPVYLAVFALTPLALHEVVAQLPVTAQTWLRTRTSLHRVAALLSRPLTRSTGTRTATAADSEIALQVKDLTVGWPGTAAVVAGFELTLRRGERVALIGPSGRGKSTIAQTIMGFLPPVAGSILVPHRLGYLAQDAHLFDTTVAENVRIGAKDASDAEVRAALTSVGLDFDLDRQVGEYGAAISGGEARRLALARLEVSRSCAGDFDLLIMDEPTEHLDRNNAEAITELVMTVPARTAVLVITHDPRLMSCCDRVVHL</sequence>
<evidence type="ECO:0000256" key="1">
    <source>
        <dbReference type="ARBA" id="ARBA00004651"/>
    </source>
</evidence>
<dbReference type="SMART" id="SM00382">
    <property type="entry name" value="AAA"/>
    <property type="match status" value="1"/>
</dbReference>
<dbReference type="Gene3D" id="1.20.1560.10">
    <property type="entry name" value="ABC transporter type 1, transmembrane domain"/>
    <property type="match status" value="1"/>
</dbReference>
<proteinExistence type="predicted"/>
<dbReference type="SUPFAM" id="SSF52540">
    <property type="entry name" value="P-loop containing nucleoside triphosphate hydrolases"/>
    <property type="match status" value="1"/>
</dbReference>
<evidence type="ECO:0000313" key="11">
    <source>
        <dbReference type="Proteomes" id="UP000319263"/>
    </source>
</evidence>
<protein>
    <submittedName>
        <fullName evidence="10">Thiol reductant ABC exporter subunit CydC</fullName>
    </submittedName>
</protein>
<evidence type="ECO:0000256" key="6">
    <source>
        <dbReference type="ARBA" id="ARBA00023136"/>
    </source>
</evidence>
<dbReference type="OrthoDB" id="3237158at2"/>
<dbReference type="Pfam" id="PF00664">
    <property type="entry name" value="ABC_membrane"/>
    <property type="match status" value="1"/>
</dbReference>
<evidence type="ECO:0000256" key="5">
    <source>
        <dbReference type="ARBA" id="ARBA00022989"/>
    </source>
</evidence>
<dbReference type="PANTHER" id="PTHR24221:SF654">
    <property type="entry name" value="ATP-BINDING CASSETTE SUB-FAMILY B MEMBER 6"/>
    <property type="match status" value="1"/>
</dbReference>
<feature type="transmembrane region" description="Helical" evidence="7">
    <location>
        <begin position="148"/>
        <end position="169"/>
    </location>
</feature>
<evidence type="ECO:0000259" key="9">
    <source>
        <dbReference type="PROSITE" id="PS50929"/>
    </source>
</evidence>
<keyword evidence="4" id="KW-0067">ATP-binding</keyword>
<dbReference type="GO" id="GO:0045454">
    <property type="term" value="P:cell redox homeostasis"/>
    <property type="evidence" value="ECO:0007669"/>
    <property type="project" value="InterPro"/>
</dbReference>
<dbReference type="InterPro" id="IPR014223">
    <property type="entry name" value="ABC_CydC/D"/>
</dbReference>
<name>A0A516PU63_9ACTN</name>
<dbReference type="NCBIfam" id="TIGR02868">
    <property type="entry name" value="CydC"/>
    <property type="match status" value="1"/>
</dbReference>